<keyword evidence="1" id="KW-1133">Transmembrane helix</keyword>
<evidence type="ECO:0000313" key="2">
    <source>
        <dbReference type="EMBL" id="ANH80060.1"/>
    </source>
</evidence>
<dbReference type="EMBL" id="CP015772">
    <property type="protein sequence ID" value="ANH80060.1"/>
    <property type="molecule type" value="Genomic_DNA"/>
</dbReference>
<name>A0A1A9I003_9BACT</name>
<evidence type="ECO:0000313" key="3">
    <source>
        <dbReference type="Proteomes" id="UP000077667"/>
    </source>
</evidence>
<keyword evidence="1" id="KW-0812">Transmembrane</keyword>
<sequence>MKKINLLPAIIYRMFKAKGIDIPHLRTIIILVFLLFFHLVQIALLLKIPSVYIMPWKSDSPKKEQCFFASIYFGVILLIFSFLFSKKKLEEIEVTENQINKCRKILPIYFSVSLALLILLLIFKAK</sequence>
<organism evidence="2 3">
    <name type="scientific">Niabella ginsenosidivorans</name>
    <dbReference type="NCBI Taxonomy" id="1176587"/>
    <lineage>
        <taxon>Bacteria</taxon>
        <taxon>Pseudomonadati</taxon>
        <taxon>Bacteroidota</taxon>
        <taxon>Chitinophagia</taxon>
        <taxon>Chitinophagales</taxon>
        <taxon>Chitinophagaceae</taxon>
        <taxon>Niabella</taxon>
    </lineage>
</organism>
<evidence type="ECO:0000256" key="1">
    <source>
        <dbReference type="SAM" id="Phobius"/>
    </source>
</evidence>
<feature type="transmembrane region" description="Helical" evidence="1">
    <location>
        <begin position="24"/>
        <end position="46"/>
    </location>
</feature>
<protein>
    <submittedName>
        <fullName evidence="2">Uncharacterized protein</fullName>
    </submittedName>
</protein>
<keyword evidence="1" id="KW-0472">Membrane</keyword>
<dbReference type="STRING" id="1176587.A8C56_02840"/>
<feature type="transmembrane region" description="Helical" evidence="1">
    <location>
        <begin position="66"/>
        <end position="85"/>
    </location>
</feature>
<gene>
    <name evidence="2" type="ORF">A8C56_02840</name>
</gene>
<keyword evidence="3" id="KW-1185">Reference proteome</keyword>
<dbReference type="KEGG" id="nia:A8C56_02840"/>
<dbReference type="Proteomes" id="UP000077667">
    <property type="component" value="Chromosome"/>
</dbReference>
<accession>A0A1A9I003</accession>
<reference evidence="2 3" key="1">
    <citation type="submission" date="2016-05" db="EMBL/GenBank/DDBJ databases">
        <title>Niabella ginsenosidivorans BS26 whole genome sequencing.</title>
        <authorList>
            <person name="Im W.T."/>
            <person name="Siddiqi M.Z."/>
        </authorList>
    </citation>
    <scope>NUCLEOTIDE SEQUENCE [LARGE SCALE GENOMIC DNA]</scope>
    <source>
        <strain evidence="2 3">BS26</strain>
    </source>
</reference>
<dbReference type="AlphaFoldDB" id="A0A1A9I003"/>
<proteinExistence type="predicted"/>
<feature type="transmembrane region" description="Helical" evidence="1">
    <location>
        <begin position="105"/>
        <end position="123"/>
    </location>
</feature>